<feature type="compositionally biased region" description="Acidic residues" evidence="1">
    <location>
        <begin position="49"/>
        <end position="64"/>
    </location>
</feature>
<gene>
    <name evidence="2" type="ORF">LSALG_LOCUS12950</name>
</gene>
<protein>
    <submittedName>
        <fullName evidence="2">Uncharacterized protein</fullName>
    </submittedName>
</protein>
<dbReference type="AlphaFoldDB" id="A0AA35YF27"/>
<reference evidence="2" key="1">
    <citation type="submission" date="2023-04" db="EMBL/GenBank/DDBJ databases">
        <authorList>
            <person name="Vijverberg K."/>
            <person name="Xiong W."/>
            <person name="Schranz E."/>
        </authorList>
    </citation>
    <scope>NUCLEOTIDE SEQUENCE</scope>
</reference>
<feature type="region of interest" description="Disordered" evidence="1">
    <location>
        <begin position="15"/>
        <end position="102"/>
    </location>
</feature>
<dbReference type="Proteomes" id="UP001177003">
    <property type="component" value="Chromosome 2"/>
</dbReference>
<keyword evidence="3" id="KW-1185">Reference proteome</keyword>
<proteinExistence type="predicted"/>
<name>A0AA35YF27_LACSI</name>
<dbReference type="EMBL" id="OX465078">
    <property type="protein sequence ID" value="CAI9272760.1"/>
    <property type="molecule type" value="Genomic_DNA"/>
</dbReference>
<accession>A0AA35YF27</accession>
<evidence type="ECO:0000256" key="1">
    <source>
        <dbReference type="SAM" id="MobiDB-lite"/>
    </source>
</evidence>
<feature type="compositionally biased region" description="Basic and acidic residues" evidence="1">
    <location>
        <begin position="15"/>
        <end position="31"/>
    </location>
</feature>
<feature type="compositionally biased region" description="Low complexity" evidence="1">
    <location>
        <begin position="33"/>
        <end position="48"/>
    </location>
</feature>
<sequence length="151" mass="16875">MCNIEHVVLGVNVEEKGNGDSAHDNTTHAHVDTSSTSTEPQSSTQVELPDLEGREDEPEPEIPESEVRNTTNSPEVDPDPGYFEPILQDINEDEEAGSERRTPMNAGLSNILRVFIDTISHHRHRLYLLAIHLHLATTSYRLEVFYNMSGA</sequence>
<evidence type="ECO:0000313" key="2">
    <source>
        <dbReference type="EMBL" id="CAI9272760.1"/>
    </source>
</evidence>
<evidence type="ECO:0000313" key="3">
    <source>
        <dbReference type="Proteomes" id="UP001177003"/>
    </source>
</evidence>
<organism evidence="2 3">
    <name type="scientific">Lactuca saligna</name>
    <name type="common">Willowleaf lettuce</name>
    <dbReference type="NCBI Taxonomy" id="75948"/>
    <lineage>
        <taxon>Eukaryota</taxon>
        <taxon>Viridiplantae</taxon>
        <taxon>Streptophyta</taxon>
        <taxon>Embryophyta</taxon>
        <taxon>Tracheophyta</taxon>
        <taxon>Spermatophyta</taxon>
        <taxon>Magnoliopsida</taxon>
        <taxon>eudicotyledons</taxon>
        <taxon>Gunneridae</taxon>
        <taxon>Pentapetalae</taxon>
        <taxon>asterids</taxon>
        <taxon>campanulids</taxon>
        <taxon>Asterales</taxon>
        <taxon>Asteraceae</taxon>
        <taxon>Cichorioideae</taxon>
        <taxon>Cichorieae</taxon>
        <taxon>Lactucinae</taxon>
        <taxon>Lactuca</taxon>
    </lineage>
</organism>